<proteinExistence type="inferred from homology"/>
<evidence type="ECO:0000259" key="6">
    <source>
        <dbReference type="PROSITE" id="PS51352"/>
    </source>
</evidence>
<dbReference type="InterPro" id="IPR000889">
    <property type="entry name" value="Glutathione_peroxidase"/>
</dbReference>
<dbReference type="Pfam" id="PF00255">
    <property type="entry name" value="GSHPx"/>
    <property type="match status" value="1"/>
</dbReference>
<dbReference type="InterPro" id="IPR029759">
    <property type="entry name" value="GPX_AS"/>
</dbReference>
<accession>A0A418WDN3</accession>
<sequence length="163" mass="17025">MANAHDFSFPGIDGGEIRLRDFAGKPVLVVNTASACGLTPQYAGLEALWKKYGGEGLVVLGVPANDFGAQEPGTEAEIKTFCETRFAVDFPMAAKQPVIGGSAHPFYAWAAAELGEAGTPKWNFHKYLIAPDGTLAASFGSRTAPEAPEVVEAIEAALATPTA</sequence>
<dbReference type="PANTHER" id="PTHR11592">
    <property type="entry name" value="GLUTATHIONE PEROXIDASE"/>
    <property type="match status" value="1"/>
</dbReference>
<dbReference type="Proteomes" id="UP000284605">
    <property type="component" value="Unassembled WGS sequence"/>
</dbReference>
<dbReference type="InterPro" id="IPR036249">
    <property type="entry name" value="Thioredoxin-like_sf"/>
</dbReference>
<dbReference type="PIRSF" id="PIRSF000303">
    <property type="entry name" value="Glutathion_perox"/>
    <property type="match status" value="1"/>
</dbReference>
<keyword evidence="3 5" id="KW-0560">Oxidoreductase</keyword>
<comment type="caution">
    <text evidence="7">The sequence shown here is derived from an EMBL/GenBank/DDBJ whole genome shotgun (WGS) entry which is preliminary data.</text>
</comment>
<dbReference type="InterPro" id="IPR013766">
    <property type="entry name" value="Thioredoxin_domain"/>
</dbReference>
<evidence type="ECO:0000256" key="3">
    <source>
        <dbReference type="ARBA" id="ARBA00023002"/>
    </source>
</evidence>
<evidence type="ECO:0000313" key="7">
    <source>
        <dbReference type="EMBL" id="RJF88098.1"/>
    </source>
</evidence>
<dbReference type="PROSITE" id="PS51352">
    <property type="entry name" value="THIOREDOXIN_2"/>
    <property type="match status" value="1"/>
</dbReference>
<keyword evidence="2 5" id="KW-0575">Peroxidase</keyword>
<protein>
    <recommendedName>
        <fullName evidence="5">Glutathione peroxidase</fullName>
    </recommendedName>
</protein>
<organism evidence="7 8">
    <name type="scientific">Oleomonas cavernae</name>
    <dbReference type="NCBI Taxonomy" id="2320859"/>
    <lineage>
        <taxon>Bacteria</taxon>
        <taxon>Pseudomonadati</taxon>
        <taxon>Pseudomonadota</taxon>
        <taxon>Alphaproteobacteria</taxon>
        <taxon>Acetobacterales</taxon>
        <taxon>Acetobacteraceae</taxon>
        <taxon>Oleomonas</taxon>
    </lineage>
</organism>
<dbReference type="EMBL" id="QYUK01000011">
    <property type="protein sequence ID" value="RJF88098.1"/>
    <property type="molecule type" value="Genomic_DNA"/>
</dbReference>
<evidence type="ECO:0000313" key="8">
    <source>
        <dbReference type="Proteomes" id="UP000284605"/>
    </source>
</evidence>
<name>A0A418WDN3_9PROT</name>
<dbReference type="GO" id="GO:0004601">
    <property type="term" value="F:peroxidase activity"/>
    <property type="evidence" value="ECO:0007669"/>
    <property type="project" value="UniProtKB-KW"/>
</dbReference>
<dbReference type="Gene3D" id="3.40.30.10">
    <property type="entry name" value="Glutaredoxin"/>
    <property type="match status" value="1"/>
</dbReference>
<dbReference type="PRINTS" id="PR01011">
    <property type="entry name" value="GLUTPROXDASE"/>
</dbReference>
<dbReference type="GO" id="GO:0034599">
    <property type="term" value="P:cellular response to oxidative stress"/>
    <property type="evidence" value="ECO:0007669"/>
    <property type="project" value="TreeGrafter"/>
</dbReference>
<evidence type="ECO:0000256" key="2">
    <source>
        <dbReference type="ARBA" id="ARBA00022559"/>
    </source>
</evidence>
<reference evidence="7 8" key="1">
    <citation type="submission" date="2018-09" db="EMBL/GenBank/DDBJ databases">
        <authorList>
            <person name="Zhu H."/>
        </authorList>
    </citation>
    <scope>NUCLEOTIDE SEQUENCE [LARGE SCALE GENOMIC DNA]</scope>
    <source>
        <strain evidence="7 8">K1W22B-8</strain>
    </source>
</reference>
<gene>
    <name evidence="7" type="ORF">D3874_14615</name>
</gene>
<evidence type="ECO:0000256" key="5">
    <source>
        <dbReference type="RuleBase" id="RU000499"/>
    </source>
</evidence>
<keyword evidence="8" id="KW-1185">Reference proteome</keyword>
<dbReference type="PANTHER" id="PTHR11592:SF78">
    <property type="entry name" value="GLUTATHIONE PEROXIDASE"/>
    <property type="match status" value="1"/>
</dbReference>
<evidence type="ECO:0000256" key="4">
    <source>
        <dbReference type="PIRSR" id="PIRSR000303-1"/>
    </source>
</evidence>
<dbReference type="AlphaFoldDB" id="A0A418WDN3"/>
<feature type="domain" description="Thioredoxin" evidence="6">
    <location>
        <begin position="1"/>
        <end position="159"/>
    </location>
</feature>
<comment type="similarity">
    <text evidence="1 5">Belongs to the glutathione peroxidase family.</text>
</comment>
<evidence type="ECO:0000256" key="1">
    <source>
        <dbReference type="ARBA" id="ARBA00006926"/>
    </source>
</evidence>
<feature type="active site" evidence="4">
    <location>
        <position position="36"/>
    </location>
</feature>
<dbReference type="OrthoDB" id="9785502at2"/>
<dbReference type="CDD" id="cd00340">
    <property type="entry name" value="GSH_Peroxidase"/>
    <property type="match status" value="1"/>
</dbReference>
<dbReference type="RefSeq" id="WP_119778734.1">
    <property type="nucleotide sequence ID" value="NZ_QYUK01000011.1"/>
</dbReference>
<dbReference type="PROSITE" id="PS51355">
    <property type="entry name" value="GLUTATHIONE_PEROXID_3"/>
    <property type="match status" value="1"/>
</dbReference>
<dbReference type="SUPFAM" id="SSF52833">
    <property type="entry name" value="Thioredoxin-like"/>
    <property type="match status" value="1"/>
</dbReference>
<dbReference type="PROSITE" id="PS00460">
    <property type="entry name" value="GLUTATHIONE_PEROXID_1"/>
    <property type="match status" value="1"/>
</dbReference>